<keyword evidence="1" id="KW-0378">Hydrolase</keyword>
<dbReference type="GO" id="GO:0016042">
    <property type="term" value="P:lipid catabolic process"/>
    <property type="evidence" value="ECO:0007669"/>
    <property type="project" value="InterPro"/>
</dbReference>
<dbReference type="InterPro" id="IPR029058">
    <property type="entry name" value="AB_hydrolase_fold"/>
</dbReference>
<protein>
    <submittedName>
        <fullName evidence="1">Alpha/beta fold hydrolase</fullName>
    </submittedName>
</protein>
<dbReference type="PANTHER" id="PTHR32015">
    <property type="entry name" value="FASTING INDUCED LIPASE"/>
    <property type="match status" value="1"/>
</dbReference>
<dbReference type="SUPFAM" id="SSF53474">
    <property type="entry name" value="alpha/beta-Hydrolases"/>
    <property type="match status" value="1"/>
</dbReference>
<dbReference type="PANTHER" id="PTHR32015:SF1">
    <property type="entry name" value="LIPASE"/>
    <property type="match status" value="1"/>
</dbReference>
<dbReference type="AlphaFoldDB" id="A0A369UYV7"/>
<reference evidence="1 2" key="1">
    <citation type="submission" date="2018-07" db="EMBL/GenBank/DDBJ databases">
        <title>Dyella tabacisoli L4-6T, whole genome shotgun sequence.</title>
        <authorList>
            <person name="Zhou X.-K."/>
            <person name="Li W.-J."/>
            <person name="Duan Y.-Q."/>
        </authorList>
    </citation>
    <scope>NUCLEOTIDE SEQUENCE [LARGE SCALE GENOMIC DNA]</scope>
    <source>
        <strain evidence="1 2">L4-6</strain>
    </source>
</reference>
<keyword evidence="2" id="KW-1185">Reference proteome</keyword>
<accession>A0A369UYV7</accession>
<dbReference type="RefSeq" id="WP_114843912.1">
    <property type="nucleotide sequence ID" value="NZ_JBHSPE010000001.1"/>
</dbReference>
<evidence type="ECO:0000313" key="2">
    <source>
        <dbReference type="Proteomes" id="UP000253782"/>
    </source>
</evidence>
<comment type="caution">
    <text evidence="1">The sequence shown here is derived from an EMBL/GenBank/DDBJ whole genome shotgun (WGS) entry which is preliminary data.</text>
</comment>
<dbReference type="Pfam" id="PF01674">
    <property type="entry name" value="Lipase_2"/>
    <property type="match status" value="1"/>
</dbReference>
<dbReference type="OrthoDB" id="6033466at2"/>
<dbReference type="InterPro" id="IPR002918">
    <property type="entry name" value="Lipase_EstA/Esterase_EstB"/>
</dbReference>
<dbReference type="Gene3D" id="3.40.50.1820">
    <property type="entry name" value="alpha/beta hydrolase"/>
    <property type="match status" value="1"/>
</dbReference>
<dbReference type="EMBL" id="QQAH01000001">
    <property type="protein sequence ID" value="RDD83519.1"/>
    <property type="molecule type" value="Genomic_DNA"/>
</dbReference>
<dbReference type="GO" id="GO:0016298">
    <property type="term" value="F:lipase activity"/>
    <property type="evidence" value="ECO:0007669"/>
    <property type="project" value="TreeGrafter"/>
</dbReference>
<name>A0A369UYV7_9GAMM</name>
<organism evidence="1 2">
    <name type="scientific">Dyella tabacisoli</name>
    <dbReference type="NCBI Taxonomy" id="2282381"/>
    <lineage>
        <taxon>Bacteria</taxon>
        <taxon>Pseudomonadati</taxon>
        <taxon>Pseudomonadota</taxon>
        <taxon>Gammaproteobacteria</taxon>
        <taxon>Lysobacterales</taxon>
        <taxon>Rhodanobacteraceae</taxon>
        <taxon>Dyella</taxon>
    </lineage>
</organism>
<dbReference type="Proteomes" id="UP000253782">
    <property type="component" value="Unassembled WGS sequence"/>
</dbReference>
<evidence type="ECO:0000313" key="1">
    <source>
        <dbReference type="EMBL" id="RDD83519.1"/>
    </source>
</evidence>
<gene>
    <name evidence="1" type="ORF">DVJ77_02790</name>
</gene>
<proteinExistence type="predicted"/>
<sequence>MSIKKCLIGKRLIGLLLLLLAPFVGLHAACIDNVVLVHGNTGSPSDFQNTYDLLRQNGYSDAQIYAPSWGNPYCAACNDHNGSEETPVRDAITSAIASSCSGHIDVIGHSMGATLAAREIDKLGVADKVDVFVGIAGAFHGLWSCGTYPFNVPTATCGSSGLSVNSPFLNGIAGHRFGKRMVSIKSWIDEINCYYGVCTVGGVHTSSIDGEDSSLTYPYGHYQLLWLTAGDQLNLLQ</sequence>